<evidence type="ECO:0000256" key="2">
    <source>
        <dbReference type="PROSITE-ProRule" id="PRU00708"/>
    </source>
</evidence>
<dbReference type="NCBIfam" id="TIGR00756">
    <property type="entry name" value="PPR"/>
    <property type="match status" value="4"/>
</dbReference>
<sequence>MQKRFPEFDDKLELDRNSPFFLAKIAPQQYIRHIDSSFESFFYQRDYNLKNFNHYLQVLAQQYKNNEALEGLRKMETLGIKPTDESYNMVMTAFAKNRDVEMVEKLNQEAIDKYGLLPSVSRYNALILALAKSGKALDAEKVLREMKQNGLKPDVVCFTTVIDAYKRIRDINKCWELFDLYETVEANGDLPDEFLLSYMIRLCAATHEPEKAMRIFDRMESNGFVKQIMPYNSIIFALASTHRYAEKALEYWHKMHIDNVQPDRHTFVAVLKACSQLGDVQTAYDVLQELKIKQMPMTEHVYNELIRTYGNACSVKGTSESQIDMYTQDAWKLFDQMISEGIEPNIHILNSLVFLHANSLRTPEMEAQVLPLFEKYKIKHDLYTYQHLIKAYLTIRENETLLKIFDRLVQKEKFKPNQMILDMVFQTCLRIESSDRIATVLEKYVECKKIPANYLMNRISNVKDLPDRIYMLLKENFPNRGLIDKPVRVFSKPKFRSDDGVVKMPSTNFKKFKPRKTQKRNLGYKMRKEINRL</sequence>
<dbReference type="Pfam" id="PF17177">
    <property type="entry name" value="PPR_long"/>
    <property type="match status" value="1"/>
</dbReference>
<dbReference type="InterPro" id="IPR011990">
    <property type="entry name" value="TPR-like_helical_dom_sf"/>
</dbReference>
<dbReference type="Pfam" id="PF13812">
    <property type="entry name" value="PPR_3"/>
    <property type="match status" value="2"/>
</dbReference>
<dbReference type="PANTHER" id="PTHR47936">
    <property type="entry name" value="PPR_LONG DOMAIN-CONTAINING PROTEIN"/>
    <property type="match status" value="1"/>
</dbReference>
<evidence type="ECO:0000313" key="4">
    <source>
        <dbReference type="EMBL" id="CDW75896.1"/>
    </source>
</evidence>
<dbReference type="PROSITE" id="PS51375">
    <property type="entry name" value="PPR"/>
    <property type="match status" value="2"/>
</dbReference>
<keyword evidence="1" id="KW-0677">Repeat</keyword>
<dbReference type="Pfam" id="PF13041">
    <property type="entry name" value="PPR_2"/>
    <property type="match status" value="1"/>
</dbReference>
<proteinExistence type="predicted"/>
<evidence type="ECO:0000313" key="5">
    <source>
        <dbReference type="Proteomes" id="UP000039865"/>
    </source>
</evidence>
<dbReference type="OMA" id="YIKDAWK"/>
<keyword evidence="5" id="KW-1185">Reference proteome</keyword>
<feature type="repeat" description="PPR" evidence="2">
    <location>
        <begin position="192"/>
        <end position="226"/>
    </location>
</feature>
<dbReference type="InterPro" id="IPR033443">
    <property type="entry name" value="PROP1-like_PPR_dom"/>
</dbReference>
<dbReference type="InterPro" id="IPR002885">
    <property type="entry name" value="PPR_rpt"/>
</dbReference>
<dbReference type="InParanoid" id="A0A078A108"/>
<protein>
    <recommendedName>
        <fullName evidence="3">PROP1-like PPR domain-containing protein</fullName>
    </recommendedName>
</protein>
<name>A0A078A108_STYLE</name>
<dbReference type="Gene3D" id="1.25.40.10">
    <property type="entry name" value="Tetratricopeptide repeat domain"/>
    <property type="match status" value="3"/>
</dbReference>
<dbReference type="OrthoDB" id="185373at2759"/>
<dbReference type="EMBL" id="CCKQ01004733">
    <property type="protein sequence ID" value="CDW75896.1"/>
    <property type="molecule type" value="Genomic_DNA"/>
</dbReference>
<organism evidence="4 5">
    <name type="scientific">Stylonychia lemnae</name>
    <name type="common">Ciliate</name>
    <dbReference type="NCBI Taxonomy" id="5949"/>
    <lineage>
        <taxon>Eukaryota</taxon>
        <taxon>Sar</taxon>
        <taxon>Alveolata</taxon>
        <taxon>Ciliophora</taxon>
        <taxon>Intramacronucleata</taxon>
        <taxon>Spirotrichea</taxon>
        <taxon>Stichotrichia</taxon>
        <taxon>Sporadotrichida</taxon>
        <taxon>Oxytrichidae</taxon>
        <taxon>Stylonychinae</taxon>
        <taxon>Stylonychia</taxon>
    </lineage>
</organism>
<reference evidence="4 5" key="1">
    <citation type="submission" date="2014-06" db="EMBL/GenBank/DDBJ databases">
        <authorList>
            <person name="Swart Estienne"/>
        </authorList>
    </citation>
    <scope>NUCLEOTIDE SEQUENCE [LARGE SCALE GENOMIC DNA]</scope>
    <source>
        <strain evidence="4 5">130c</strain>
    </source>
</reference>
<dbReference type="PANTHER" id="PTHR47936:SF1">
    <property type="entry name" value="PENTATRICOPEPTIDE REPEAT-CONTAINING PROTEIN GUN1, CHLOROPLASTIC"/>
    <property type="match status" value="1"/>
</dbReference>
<accession>A0A078A108</accession>
<evidence type="ECO:0000259" key="3">
    <source>
        <dbReference type="Pfam" id="PF17177"/>
    </source>
</evidence>
<dbReference type="Proteomes" id="UP000039865">
    <property type="component" value="Unassembled WGS sequence"/>
</dbReference>
<evidence type="ECO:0000256" key="1">
    <source>
        <dbReference type="ARBA" id="ARBA00022737"/>
    </source>
</evidence>
<feature type="domain" description="PROP1-like PPR" evidence="3">
    <location>
        <begin position="178"/>
        <end position="291"/>
    </location>
</feature>
<feature type="repeat" description="PPR" evidence="2">
    <location>
        <begin position="119"/>
        <end position="153"/>
    </location>
</feature>
<dbReference type="AlphaFoldDB" id="A0A078A108"/>
<gene>
    <name evidence="4" type="primary">Contig9724.g10401</name>
    <name evidence="4" type="ORF">STYLEM_4892</name>
</gene>